<feature type="domain" description="Chalcone/stilbene synthase C-terminal" evidence="6">
    <location>
        <begin position="220"/>
        <end position="354"/>
    </location>
</feature>
<dbReference type="Pfam" id="PF02797">
    <property type="entry name" value="Chal_sti_synt_C"/>
    <property type="match status" value="1"/>
</dbReference>
<feature type="active site" description="Acyl-thioester intermediate" evidence="4">
    <location>
        <position position="141"/>
    </location>
</feature>
<protein>
    <submittedName>
        <fullName evidence="7">Stilbene synthase</fullName>
    </submittedName>
</protein>
<dbReference type="CDD" id="cd00831">
    <property type="entry name" value="CHS_like"/>
    <property type="match status" value="1"/>
</dbReference>
<dbReference type="SUPFAM" id="SSF53901">
    <property type="entry name" value="Thiolase-like"/>
    <property type="match status" value="2"/>
</dbReference>
<keyword evidence="3" id="KW-0012">Acyltransferase</keyword>
<dbReference type="EMBL" id="DSWI01000021">
    <property type="protein sequence ID" value="HFG21057.1"/>
    <property type="molecule type" value="Genomic_DNA"/>
</dbReference>
<organism evidence="7">
    <name type="scientific">Meiothermus ruber</name>
    <dbReference type="NCBI Taxonomy" id="277"/>
    <lineage>
        <taxon>Bacteria</taxon>
        <taxon>Thermotogati</taxon>
        <taxon>Deinococcota</taxon>
        <taxon>Deinococci</taxon>
        <taxon>Thermales</taxon>
        <taxon>Thermaceae</taxon>
        <taxon>Meiothermus</taxon>
    </lineage>
</organism>
<dbReference type="GO" id="GO:0030639">
    <property type="term" value="P:polyketide biosynthetic process"/>
    <property type="evidence" value="ECO:0007669"/>
    <property type="project" value="TreeGrafter"/>
</dbReference>
<sequence>MFMHPRILSVATANPPHRVGQSEVRDLVQNLFERLQGLERLIGVFENTGIESRYLSAPLEWFTQPHSFAEKNQLWFETALDLCEKACREALRLAAIEPKQVEAVLLVTTTGIATPSLEAHLIQRLGLPLSAIRLPIWGLGCAGGSAGLARAAEIALNHPNAYVLMVAVELCSLTFVRGDLSKSNLVATSLFADGAAAVVLGRPSEPGPGTGPKVLGGFSRLLPESYEVMGWDIVPDGLQVRFAKSIPALVEGELGNLIRDGLAGFGLTAPDVKTWTLHPGGAKVLTAYREGMGVDEKSLEASHCVLRKFGNMSSPTVLFVLARQMYQLERPAPGSKGVLLALGPGFAAEGVVLQW</sequence>
<reference evidence="7" key="1">
    <citation type="journal article" date="2020" name="mSystems">
        <title>Genome- and Community-Level Interaction Insights into Carbon Utilization and Element Cycling Functions of Hydrothermarchaeota in Hydrothermal Sediment.</title>
        <authorList>
            <person name="Zhou Z."/>
            <person name="Liu Y."/>
            <person name="Xu W."/>
            <person name="Pan J."/>
            <person name="Luo Z.H."/>
            <person name="Li M."/>
        </authorList>
    </citation>
    <scope>NUCLEOTIDE SEQUENCE [LARGE SCALE GENOMIC DNA]</scope>
    <source>
        <strain evidence="7">SpSt-524</strain>
    </source>
</reference>
<name>A0A7C3HBI8_MEIRU</name>
<dbReference type="PANTHER" id="PTHR11877:SF99">
    <property type="entry name" value="1,3,6,8-TETRAHYDROXYNAPHTHALENE SYNTHASE"/>
    <property type="match status" value="1"/>
</dbReference>
<dbReference type="GO" id="GO:0016747">
    <property type="term" value="F:acyltransferase activity, transferring groups other than amino-acyl groups"/>
    <property type="evidence" value="ECO:0007669"/>
    <property type="project" value="InterPro"/>
</dbReference>
<dbReference type="PANTHER" id="PTHR11877">
    <property type="entry name" value="HYDROXYMETHYLGLUTARYL-COA SYNTHASE"/>
    <property type="match status" value="1"/>
</dbReference>
<dbReference type="InterPro" id="IPR016039">
    <property type="entry name" value="Thiolase-like"/>
</dbReference>
<keyword evidence="2" id="KW-0808">Transferase</keyword>
<evidence type="ECO:0000313" key="7">
    <source>
        <dbReference type="EMBL" id="HFG21057.1"/>
    </source>
</evidence>
<accession>A0A7C3HBI8</accession>
<evidence type="ECO:0000259" key="5">
    <source>
        <dbReference type="Pfam" id="PF00195"/>
    </source>
</evidence>
<gene>
    <name evidence="7" type="ORF">ENS82_10125</name>
</gene>
<proteinExistence type="inferred from homology"/>
<dbReference type="AlphaFoldDB" id="A0A7C3HBI8"/>
<evidence type="ECO:0000259" key="6">
    <source>
        <dbReference type="Pfam" id="PF02797"/>
    </source>
</evidence>
<comment type="similarity">
    <text evidence="1">Belongs to the thiolase-like superfamily. Chalcone/stilbene synthases family.</text>
</comment>
<dbReference type="InterPro" id="IPR012328">
    <property type="entry name" value="Chalcone/stilbene_synt_C"/>
</dbReference>
<dbReference type="InterPro" id="IPR001099">
    <property type="entry name" value="Chalcone/stilbene_synt_N"/>
</dbReference>
<comment type="caution">
    <text evidence="7">The sequence shown here is derived from an EMBL/GenBank/DDBJ whole genome shotgun (WGS) entry which is preliminary data.</text>
</comment>
<evidence type="ECO:0000256" key="3">
    <source>
        <dbReference type="ARBA" id="ARBA00023315"/>
    </source>
</evidence>
<evidence type="ECO:0000256" key="1">
    <source>
        <dbReference type="ARBA" id="ARBA00005531"/>
    </source>
</evidence>
<feature type="domain" description="Chalcone/stilbene synthase N-terminal" evidence="5">
    <location>
        <begin position="67"/>
        <end position="201"/>
    </location>
</feature>
<dbReference type="Gene3D" id="3.40.47.10">
    <property type="match status" value="2"/>
</dbReference>
<evidence type="ECO:0000256" key="2">
    <source>
        <dbReference type="ARBA" id="ARBA00022679"/>
    </source>
</evidence>
<dbReference type="InterPro" id="IPR011141">
    <property type="entry name" value="Polyketide_synthase_type-III"/>
</dbReference>
<dbReference type="PIRSF" id="PIRSF000451">
    <property type="entry name" value="PKS_III"/>
    <property type="match status" value="1"/>
</dbReference>
<evidence type="ECO:0000256" key="4">
    <source>
        <dbReference type="PIRSR" id="PIRSR000451-1"/>
    </source>
</evidence>
<dbReference type="Pfam" id="PF00195">
    <property type="entry name" value="Chal_sti_synt_N"/>
    <property type="match status" value="1"/>
</dbReference>